<dbReference type="GO" id="GO:0005737">
    <property type="term" value="C:cytoplasm"/>
    <property type="evidence" value="ECO:0007669"/>
    <property type="project" value="TreeGrafter"/>
</dbReference>
<reference evidence="4" key="1">
    <citation type="submission" date="2021-01" db="EMBL/GenBank/DDBJ databases">
        <authorList>
            <person name="Corre E."/>
            <person name="Pelletier E."/>
            <person name="Niang G."/>
            <person name="Scheremetjew M."/>
            <person name="Finn R."/>
            <person name="Kale V."/>
            <person name="Holt S."/>
            <person name="Cochrane G."/>
            <person name="Meng A."/>
            <person name="Brown T."/>
            <person name="Cohen L."/>
        </authorList>
    </citation>
    <scope>NUCLEOTIDE SEQUENCE</scope>
    <source>
        <strain evidence="4">SAG 63-3</strain>
    </source>
</reference>
<sequence length="403" mass="43118">MYGYPYDSNYAPPPGGPPPPGGYGGYPSGPPPGTGAYPPPHGPGPYPPPPGSYAPGSYAPPPYPGQPYPSPGGNFGYHPPPYDPNNQYQPNHTPHSHYPGGPPPPGPYGAPPPPYAPTAPSPFPTPAPQPTPANPRRKAVLIGCSYPGTASALNGCINDVQCMKYLLQTKFQMEDSQILVLRDDIKADPNYVPYKRSIFNAIQWLVTGARAGDSLIFHFSGHGGQKRDRTGDEEDGYDETILPTDFETAGQIIDDEINALLVRPLPPYVTLHAVIDACHSGTALDLPFTSQRGYDGRFRLQGRFRPDKATYGGTAFQFGACRDNQTAQDTSGLAAGSVYTGAATFCFIQAIERHGVRQTYAQLLAHMEYALAAATAERNGRGAQVPVLSCDKEVDINVAYLGM</sequence>
<feature type="region of interest" description="Disordered" evidence="2">
    <location>
        <begin position="1"/>
        <end position="135"/>
    </location>
</feature>
<dbReference type="AlphaFoldDB" id="A0A7S0YE44"/>
<name>A0A7S0YE44_9CHLO</name>
<accession>A0A7S0YE44</accession>
<feature type="compositionally biased region" description="Pro residues" evidence="2">
    <location>
        <begin position="100"/>
        <end position="133"/>
    </location>
</feature>
<proteinExistence type="inferred from homology"/>
<evidence type="ECO:0000259" key="3">
    <source>
        <dbReference type="Pfam" id="PF00656"/>
    </source>
</evidence>
<evidence type="ECO:0000313" key="4">
    <source>
        <dbReference type="EMBL" id="CAD8771296.1"/>
    </source>
</evidence>
<dbReference type="PANTHER" id="PTHR48104">
    <property type="entry name" value="METACASPASE-4"/>
    <property type="match status" value="1"/>
</dbReference>
<evidence type="ECO:0000256" key="1">
    <source>
        <dbReference type="ARBA" id="ARBA00009005"/>
    </source>
</evidence>
<organism evidence="4">
    <name type="scientific">Polytomella parva</name>
    <dbReference type="NCBI Taxonomy" id="51329"/>
    <lineage>
        <taxon>Eukaryota</taxon>
        <taxon>Viridiplantae</taxon>
        <taxon>Chlorophyta</taxon>
        <taxon>core chlorophytes</taxon>
        <taxon>Chlorophyceae</taxon>
        <taxon>CS clade</taxon>
        <taxon>Chlamydomonadales</taxon>
        <taxon>Chlamydomonadaceae</taxon>
        <taxon>Polytomella</taxon>
    </lineage>
</organism>
<dbReference type="GO" id="GO:0004197">
    <property type="term" value="F:cysteine-type endopeptidase activity"/>
    <property type="evidence" value="ECO:0007669"/>
    <property type="project" value="InterPro"/>
</dbReference>
<dbReference type="Pfam" id="PF00656">
    <property type="entry name" value="Peptidase_C14"/>
    <property type="match status" value="1"/>
</dbReference>
<dbReference type="Gene3D" id="3.40.50.12660">
    <property type="match status" value="1"/>
</dbReference>
<dbReference type="PRINTS" id="PR01217">
    <property type="entry name" value="PRICHEXTENSN"/>
</dbReference>
<feature type="compositionally biased region" description="Pro residues" evidence="2">
    <location>
        <begin position="11"/>
        <end position="21"/>
    </location>
</feature>
<dbReference type="GO" id="GO:0006508">
    <property type="term" value="P:proteolysis"/>
    <property type="evidence" value="ECO:0007669"/>
    <property type="project" value="InterPro"/>
</dbReference>
<feature type="compositionally biased region" description="Pro residues" evidence="2">
    <location>
        <begin position="28"/>
        <end position="70"/>
    </location>
</feature>
<dbReference type="InterPro" id="IPR011600">
    <property type="entry name" value="Pept_C14_caspase"/>
</dbReference>
<evidence type="ECO:0000256" key="2">
    <source>
        <dbReference type="SAM" id="MobiDB-lite"/>
    </source>
</evidence>
<dbReference type="PANTHER" id="PTHR48104:SF30">
    <property type="entry name" value="METACASPASE-1"/>
    <property type="match status" value="1"/>
</dbReference>
<protein>
    <recommendedName>
        <fullName evidence="3">Peptidase C14 caspase domain-containing protein</fullName>
    </recommendedName>
</protein>
<comment type="similarity">
    <text evidence="1">Belongs to the peptidase C14B family.</text>
</comment>
<dbReference type="EMBL" id="HBFM01012283">
    <property type="protein sequence ID" value="CAD8771296.1"/>
    <property type="molecule type" value="Transcribed_RNA"/>
</dbReference>
<dbReference type="InterPro" id="IPR050452">
    <property type="entry name" value="Metacaspase"/>
</dbReference>
<gene>
    <name evidence="4" type="ORF">PPAR00522_LOCUS7699</name>
</gene>
<feature type="domain" description="Peptidase C14 caspase" evidence="3">
    <location>
        <begin position="136"/>
        <end position="390"/>
    </location>
</feature>